<feature type="transmembrane region" description="Helical" evidence="1">
    <location>
        <begin position="128"/>
        <end position="148"/>
    </location>
</feature>
<keyword evidence="1" id="KW-0812">Transmembrane</keyword>
<evidence type="ECO:0000256" key="1">
    <source>
        <dbReference type="SAM" id="Phobius"/>
    </source>
</evidence>
<keyword evidence="2" id="KW-0496">Mitochondrion</keyword>
<dbReference type="EMBL" id="KX437735">
    <property type="protein sequence ID" value="ATD12213.1"/>
    <property type="molecule type" value="Genomic_DNA"/>
</dbReference>
<protein>
    <submittedName>
        <fullName evidence="2">NADH dehydrogenase subunit 6</fullName>
    </submittedName>
</protein>
<dbReference type="AlphaFoldDB" id="A0A2U7NV21"/>
<evidence type="ECO:0000313" key="2">
    <source>
        <dbReference type="EMBL" id="ATD12213.1"/>
    </source>
</evidence>
<accession>A0A2U7NV21</accession>
<keyword evidence="1" id="KW-1133">Transmembrane helix</keyword>
<proteinExistence type="predicted"/>
<gene>
    <name evidence="2" type="primary">nad6</name>
</gene>
<keyword evidence="1" id="KW-0472">Membrane</keyword>
<feature type="transmembrane region" description="Helical" evidence="1">
    <location>
        <begin position="77"/>
        <end position="94"/>
    </location>
</feature>
<geneLocation type="mitochondrion" evidence="2"/>
<feature type="transmembrane region" description="Helical" evidence="1">
    <location>
        <begin position="47"/>
        <end position="65"/>
    </location>
</feature>
<name>A0A2U7NV21_9HEMI</name>
<reference evidence="2" key="1">
    <citation type="journal article" date="2017" name="Zool. J. Linn. Soc.">
        <title>Insufficient power of mitogenomic data in resolving the auchenorrhynchan monophyly.</title>
        <authorList>
            <person name="Song N."/>
            <person name="Cai W."/>
            <person name="Li H."/>
        </authorList>
    </citation>
    <scope>NUCLEOTIDE SEQUENCE</scope>
</reference>
<sequence>MKLIIMKLLMYISTIIFVLKTPMSMGMFLLLQTLLCTMLISSMSASSWIPMIVFLMLIGGLLILFMYMSSIASNEKFSPNIFILLLLVIFIWPYENFLAEEMTQDKLTSIFISESISLTKFYNSKTSLITLMLFIYLLVCMIAISNILKIFKGPLRSK</sequence>
<organism evidence="2">
    <name type="scientific">Cicadellidae sp. EMHAU-2015-Zz052706</name>
    <dbReference type="NCBI Taxonomy" id="2037760"/>
    <lineage>
        <taxon>Eukaryota</taxon>
        <taxon>Metazoa</taxon>
        <taxon>Ecdysozoa</taxon>
        <taxon>Arthropoda</taxon>
        <taxon>Hexapoda</taxon>
        <taxon>Insecta</taxon>
        <taxon>Pterygota</taxon>
        <taxon>Neoptera</taxon>
        <taxon>Paraneoptera</taxon>
        <taxon>Hemiptera</taxon>
        <taxon>Auchenorrhyncha</taxon>
        <taxon>Membracoidea</taxon>
        <taxon>Cicadellidae</taxon>
    </lineage>
</organism>
<feature type="transmembrane region" description="Helical" evidence="1">
    <location>
        <begin position="12"/>
        <end position="35"/>
    </location>
</feature>